<organism evidence="1 2">
    <name type="scientific">Vibrio metoecus</name>
    <dbReference type="NCBI Taxonomy" id="1481663"/>
    <lineage>
        <taxon>Bacteria</taxon>
        <taxon>Pseudomonadati</taxon>
        <taxon>Pseudomonadota</taxon>
        <taxon>Gammaproteobacteria</taxon>
        <taxon>Vibrionales</taxon>
        <taxon>Vibrionaceae</taxon>
        <taxon>Vibrio</taxon>
    </lineage>
</organism>
<dbReference type="PATRIC" id="fig|1481663.12.peg.2027"/>
<dbReference type="PANTHER" id="PTHR18964:SF174">
    <property type="entry name" value="D-ALLOSE KINASE-RELATED"/>
    <property type="match status" value="1"/>
</dbReference>
<gene>
    <name evidence="1" type="ORF">XV92_00085</name>
</gene>
<name>A0A0Q0TQ60_VIBMT</name>
<protein>
    <submittedName>
        <fullName evidence="1">ROK family transcriptional regulator</fullName>
    </submittedName>
</protein>
<dbReference type="InterPro" id="IPR043129">
    <property type="entry name" value="ATPase_NBD"/>
</dbReference>
<dbReference type="InterPro" id="IPR000600">
    <property type="entry name" value="ROK"/>
</dbReference>
<dbReference type="GO" id="GO:0004396">
    <property type="term" value="F:hexokinase activity"/>
    <property type="evidence" value="ECO:0007669"/>
    <property type="project" value="TreeGrafter"/>
</dbReference>
<dbReference type="OrthoDB" id="5850413at2"/>
<proteinExistence type="predicted"/>
<evidence type="ECO:0000313" key="2">
    <source>
        <dbReference type="Proteomes" id="UP000050491"/>
    </source>
</evidence>
<accession>A0A0Q0TQ60</accession>
<dbReference type="PANTHER" id="PTHR18964">
    <property type="entry name" value="ROK (REPRESSOR, ORF, KINASE) FAMILY"/>
    <property type="match status" value="1"/>
</dbReference>
<dbReference type="SUPFAM" id="SSF53067">
    <property type="entry name" value="Actin-like ATPase domain"/>
    <property type="match status" value="1"/>
</dbReference>
<dbReference type="AlphaFoldDB" id="A0A0Q0TQ60"/>
<dbReference type="RefSeq" id="WP_055063890.1">
    <property type="nucleotide sequence ID" value="NZ_LBGP01000001.1"/>
</dbReference>
<dbReference type="Gene3D" id="3.30.420.40">
    <property type="match status" value="1"/>
</dbReference>
<comment type="caution">
    <text evidence="1">The sequence shown here is derived from an EMBL/GenBank/DDBJ whole genome shotgun (WGS) entry which is preliminary data.</text>
</comment>
<dbReference type="Proteomes" id="UP000050491">
    <property type="component" value="Unassembled WGS sequence"/>
</dbReference>
<dbReference type="Pfam" id="PF00480">
    <property type="entry name" value="ROK"/>
    <property type="match status" value="1"/>
</dbReference>
<reference evidence="1 2" key="1">
    <citation type="journal article" date="2015" name="Genome Biol. Evol.">
        <title>The Dynamics of Genetic Interactions between Vibrio metoecus and Vibrio cholerae, Two Close Relatives Co-Occurring in the Environment.</title>
        <authorList>
            <person name="Orata F.D."/>
            <person name="Kirchberger P.C."/>
            <person name="Meheust R."/>
            <person name="Barlow E.J."/>
            <person name="Tarr C.L."/>
            <person name="Boucher Y."/>
        </authorList>
    </citation>
    <scope>NUCLEOTIDE SEQUENCE [LARGE SCALE GENOMIC DNA]</scope>
    <source>
        <strain evidence="1 2">YB5B04</strain>
    </source>
</reference>
<dbReference type="EMBL" id="LBGP01000001">
    <property type="protein sequence ID" value="KQB04437.1"/>
    <property type="molecule type" value="Genomic_DNA"/>
</dbReference>
<sequence>MLIDDGGLPLYHGQLISPTNMQKTAELITNVALNMQRMFGTLTLIGINLMPDCWQGALPKAKETLSQWLSTHLTVPYQILNPAVIALAQVQPLPQGNILSAVLDDGCELYVTDQLNPNDPYRHVLDLGWAHKPLKGYQSLIDGLTPLCTCGSDECIRQYLSRKGLERQYHQLSLQHCTASEIIQNVDQNQAWSTRIYRIWIDQLARALSDAIIHFKPKLLILSGGLIQHPDLALTLRSALSRYCLSEALPKIECLNNEGYDFAKGSVSMYTVNCAQLPTFTS</sequence>
<evidence type="ECO:0000313" key="1">
    <source>
        <dbReference type="EMBL" id="KQB04437.1"/>
    </source>
</evidence>